<dbReference type="Proteomes" id="UP000235672">
    <property type="component" value="Unassembled WGS sequence"/>
</dbReference>
<sequence>MLYLQYSVVPLPEGDQRSCEGLKTGGLAARPVVPGSLAHVLQQCSAAECSVEPVSVIGPARGFSGGPWRGRSLAEKAIRPGQREEREGERGREREREGERRRGRKSGGPSPSSFAPSLHHFIPCLPKVPAPVPAPSAIAVPYGGRKHSSLACAAHGQPRKENRVSQLTAHLHLVLPPSTDALLYNRIRIVHLPGSLCRCPFTRVPRCPRLLSAIGLPAAVFIPSQRLAALPLPVYHQQRRSSETRSTLPHRTAPHRSALY</sequence>
<feature type="compositionally biased region" description="Basic and acidic residues" evidence="1">
    <location>
        <begin position="72"/>
        <end position="100"/>
    </location>
</feature>
<gene>
    <name evidence="2" type="ORF">NA56DRAFT_405870</name>
</gene>
<feature type="region of interest" description="Disordered" evidence="1">
    <location>
        <begin position="238"/>
        <end position="260"/>
    </location>
</feature>
<organism evidence="2 3">
    <name type="scientific">Hyaloscypha hepaticicola</name>
    <dbReference type="NCBI Taxonomy" id="2082293"/>
    <lineage>
        <taxon>Eukaryota</taxon>
        <taxon>Fungi</taxon>
        <taxon>Dikarya</taxon>
        <taxon>Ascomycota</taxon>
        <taxon>Pezizomycotina</taxon>
        <taxon>Leotiomycetes</taxon>
        <taxon>Helotiales</taxon>
        <taxon>Hyaloscyphaceae</taxon>
        <taxon>Hyaloscypha</taxon>
    </lineage>
</organism>
<reference evidence="2 3" key="1">
    <citation type="submission" date="2016-05" db="EMBL/GenBank/DDBJ databases">
        <title>A degradative enzymes factory behind the ericoid mycorrhizal symbiosis.</title>
        <authorList>
            <consortium name="DOE Joint Genome Institute"/>
            <person name="Martino E."/>
            <person name="Morin E."/>
            <person name="Grelet G."/>
            <person name="Kuo A."/>
            <person name="Kohler A."/>
            <person name="Daghino S."/>
            <person name="Barry K."/>
            <person name="Choi C."/>
            <person name="Cichocki N."/>
            <person name="Clum A."/>
            <person name="Copeland A."/>
            <person name="Hainaut M."/>
            <person name="Haridas S."/>
            <person name="Labutti K."/>
            <person name="Lindquist E."/>
            <person name="Lipzen A."/>
            <person name="Khouja H.-R."/>
            <person name="Murat C."/>
            <person name="Ohm R."/>
            <person name="Olson A."/>
            <person name="Spatafora J."/>
            <person name="Veneault-Fourrey C."/>
            <person name="Henrissat B."/>
            <person name="Grigoriev I."/>
            <person name="Martin F."/>
            <person name="Perotto S."/>
        </authorList>
    </citation>
    <scope>NUCLEOTIDE SEQUENCE [LARGE SCALE GENOMIC DNA]</scope>
    <source>
        <strain evidence="2 3">UAMH 7357</strain>
    </source>
</reference>
<accession>A0A2J6PJA0</accession>
<proteinExistence type="predicted"/>
<evidence type="ECO:0000256" key="1">
    <source>
        <dbReference type="SAM" id="MobiDB-lite"/>
    </source>
</evidence>
<name>A0A2J6PJA0_9HELO</name>
<evidence type="ECO:0000313" key="2">
    <source>
        <dbReference type="EMBL" id="PMD14084.1"/>
    </source>
</evidence>
<dbReference type="AlphaFoldDB" id="A0A2J6PJA0"/>
<dbReference type="EMBL" id="KZ613525">
    <property type="protein sequence ID" value="PMD14084.1"/>
    <property type="molecule type" value="Genomic_DNA"/>
</dbReference>
<keyword evidence="3" id="KW-1185">Reference proteome</keyword>
<evidence type="ECO:0000313" key="3">
    <source>
        <dbReference type="Proteomes" id="UP000235672"/>
    </source>
</evidence>
<feature type="region of interest" description="Disordered" evidence="1">
    <location>
        <begin position="68"/>
        <end position="116"/>
    </location>
</feature>
<protein>
    <submittedName>
        <fullName evidence="2">Uncharacterized protein</fullName>
    </submittedName>
</protein>